<dbReference type="SUPFAM" id="SSF48452">
    <property type="entry name" value="TPR-like"/>
    <property type="match status" value="1"/>
</dbReference>
<dbReference type="STRING" id="570521.SAMN04488508_103376"/>
<feature type="transmembrane region" description="Helical" evidence="2">
    <location>
        <begin position="844"/>
        <end position="861"/>
    </location>
</feature>
<keyword evidence="2" id="KW-1133">Transmembrane helix</keyword>
<dbReference type="RefSeq" id="WP_073315711.1">
    <property type="nucleotide sequence ID" value="NZ_FQYP01000003.1"/>
</dbReference>
<dbReference type="InterPro" id="IPR024983">
    <property type="entry name" value="CHAT_dom"/>
</dbReference>
<name>A0A1M6EET3_9FLAO</name>
<dbReference type="PANTHER" id="PTHR10098:SF108">
    <property type="entry name" value="TETRATRICOPEPTIDE REPEAT PROTEIN 28"/>
    <property type="match status" value="1"/>
</dbReference>
<evidence type="ECO:0000259" key="3">
    <source>
        <dbReference type="Pfam" id="PF12770"/>
    </source>
</evidence>
<feature type="repeat" description="TPR" evidence="1">
    <location>
        <begin position="157"/>
        <end position="190"/>
    </location>
</feature>
<dbReference type="Pfam" id="PF14559">
    <property type="entry name" value="TPR_19"/>
    <property type="match status" value="1"/>
</dbReference>
<reference evidence="5" key="1">
    <citation type="submission" date="2016-11" db="EMBL/GenBank/DDBJ databases">
        <authorList>
            <person name="Varghese N."/>
            <person name="Submissions S."/>
        </authorList>
    </citation>
    <scope>NUCLEOTIDE SEQUENCE [LARGE SCALE GENOMIC DNA]</scope>
    <source>
        <strain evidence="5">DSM 22623</strain>
    </source>
</reference>
<dbReference type="PROSITE" id="PS50005">
    <property type="entry name" value="TPR"/>
    <property type="match status" value="1"/>
</dbReference>
<evidence type="ECO:0000313" key="5">
    <source>
        <dbReference type="Proteomes" id="UP000184432"/>
    </source>
</evidence>
<gene>
    <name evidence="4" type="ORF">SAMN04488508_103376</name>
</gene>
<dbReference type="InterPro" id="IPR011990">
    <property type="entry name" value="TPR-like_helical_dom_sf"/>
</dbReference>
<keyword evidence="5" id="KW-1185">Reference proteome</keyword>
<protein>
    <submittedName>
        <fullName evidence="4">Tetratricopeptide repeat-containing protein</fullName>
    </submittedName>
</protein>
<keyword evidence="1" id="KW-0802">TPR repeat</keyword>
<sequence>MGFGNFRIILCFIAMLGIGDYSIQAQSRESTATFLYKQLDYFLQNPTSSGSLRLSKLIYPKKEQLITKEDQLAWVVVHCNLGYYQQQFGSLTSAILYYEKAWSTYYQYQLSDYDIIENCLQPLGNLYLKIGDLPKAENTIKSYLYLAEQSQNQSKIVTAITNLSIAYHNQGEYAKAITVLNQGLSIAPKNLNILNNIATNHLDAGNYREAKTLAKQIIAIDSKQINAYQILAAVALQEGELQAGQHYMEQSRFQLLNNDNATPRSLAKLQLGYIDLLLSSSKFEEAQKSIVELYSLILPKYESKDPLPLEDHLVTDPILLKILDLHAHLSIQLQNPKQALKAYELAFEVNKKLNSLYPLQDTKIIQHSQNRNRTELYIDLLFELYQSTADQRYLEKAFQAAEHSKAPSVSEALLSKKVLSQYKSDAWVVQKEQITSALASLEVLIVQEKLKLDTANIANIQKWTAAYDAKSLELKTVTQALQNKYPKLLQLQKPISINDLQEKLQQDQTVMIAYFYGQQNVYQFEIGFDSFLVRKIKNTASFQEIIKNYIGYYNDSAAILNQVTDFTQDAANLFTALQVPKDANRLLIVADGLLNFIPFETLLTESSTALSFQNMPFLLHTTEVHYEISASKYVHSTSKNDIDHTVLGVFPVFENTPLALPYSLTESKYIQDYFEGTYLQKEQATYQNFIRTANNHSIIHLSTHAEAGSFSRPASIKFIDKDILVNQLYGTNLSTDLIVLSACETGIGKLAKGEGPISIGRGFQYAGIENVLFSLWRVNDKTTSKLMQLFYKHLHTSHSKSNALYQSKRDYLAAKDISNAEKSPYFWAAFVYYGEIDRPNTFSYYWYIVGFVLLLIIVLLLRKFVQNKT</sequence>
<dbReference type="AlphaFoldDB" id="A0A1M6EET3"/>
<keyword evidence="2" id="KW-0472">Membrane</keyword>
<dbReference type="EMBL" id="FQYP01000003">
    <property type="protein sequence ID" value="SHI83984.1"/>
    <property type="molecule type" value="Genomic_DNA"/>
</dbReference>
<feature type="domain" description="CHAT" evidence="3">
    <location>
        <begin position="579"/>
        <end position="835"/>
    </location>
</feature>
<evidence type="ECO:0000256" key="1">
    <source>
        <dbReference type="PROSITE-ProRule" id="PRU00339"/>
    </source>
</evidence>
<proteinExistence type="predicted"/>
<accession>A0A1M6EET3</accession>
<dbReference type="PANTHER" id="PTHR10098">
    <property type="entry name" value="RAPSYN-RELATED"/>
    <property type="match status" value="1"/>
</dbReference>
<dbReference type="Gene3D" id="1.25.40.10">
    <property type="entry name" value="Tetratricopeptide repeat domain"/>
    <property type="match status" value="1"/>
</dbReference>
<dbReference type="InterPro" id="IPR019734">
    <property type="entry name" value="TPR_rpt"/>
</dbReference>
<keyword evidence="2" id="KW-0812">Transmembrane</keyword>
<evidence type="ECO:0000313" key="4">
    <source>
        <dbReference type="EMBL" id="SHI83984.1"/>
    </source>
</evidence>
<organism evidence="4 5">
    <name type="scientific">Aquimarina spongiae</name>
    <dbReference type="NCBI Taxonomy" id="570521"/>
    <lineage>
        <taxon>Bacteria</taxon>
        <taxon>Pseudomonadati</taxon>
        <taxon>Bacteroidota</taxon>
        <taxon>Flavobacteriia</taxon>
        <taxon>Flavobacteriales</taxon>
        <taxon>Flavobacteriaceae</taxon>
        <taxon>Aquimarina</taxon>
    </lineage>
</organism>
<dbReference type="SMART" id="SM00028">
    <property type="entry name" value="TPR"/>
    <property type="match status" value="5"/>
</dbReference>
<evidence type="ECO:0000256" key="2">
    <source>
        <dbReference type="SAM" id="Phobius"/>
    </source>
</evidence>
<dbReference type="Pfam" id="PF12770">
    <property type="entry name" value="CHAT"/>
    <property type="match status" value="1"/>
</dbReference>
<dbReference type="Proteomes" id="UP000184432">
    <property type="component" value="Unassembled WGS sequence"/>
</dbReference>